<dbReference type="RefSeq" id="WP_259673593.1">
    <property type="nucleotide sequence ID" value="NZ_PVTV01000015.1"/>
</dbReference>
<dbReference type="InterPro" id="IPR010982">
    <property type="entry name" value="Lambda_DNA-bd_dom_sf"/>
</dbReference>
<gene>
    <name evidence="1" type="ORF">BCM14_2459</name>
</gene>
<dbReference type="Proteomes" id="UP000238308">
    <property type="component" value="Unassembled WGS sequence"/>
</dbReference>
<dbReference type="GO" id="GO:0003677">
    <property type="term" value="F:DNA binding"/>
    <property type="evidence" value="ECO:0007669"/>
    <property type="project" value="InterPro"/>
</dbReference>
<accession>A0A2T0XEE7</accession>
<dbReference type="EMBL" id="PVTV01000015">
    <property type="protein sequence ID" value="PRY97313.1"/>
    <property type="molecule type" value="Genomic_DNA"/>
</dbReference>
<dbReference type="InterPro" id="IPR031856">
    <property type="entry name" value="YdaS_toxin-like"/>
</dbReference>
<reference evidence="1 2" key="1">
    <citation type="submission" date="2018-03" db="EMBL/GenBank/DDBJ databases">
        <title>Genomic Encyclopedia of Type Strains, Phase III (KMG-III): the genomes of soil and plant-associated and newly described type strains.</title>
        <authorList>
            <person name="Whitman W."/>
        </authorList>
    </citation>
    <scope>NUCLEOTIDE SEQUENCE [LARGE SCALE GENOMIC DNA]</scope>
    <source>
        <strain evidence="1 2">MWH-P2sevCIIIb</strain>
    </source>
</reference>
<keyword evidence="2" id="KW-1185">Reference proteome</keyword>
<name>A0A2T0XEE7_9BURK</name>
<dbReference type="AlphaFoldDB" id="A0A2T0XEE7"/>
<proteinExistence type="predicted"/>
<evidence type="ECO:0000313" key="1">
    <source>
        <dbReference type="EMBL" id="PRY97313.1"/>
    </source>
</evidence>
<dbReference type="Pfam" id="PF15943">
    <property type="entry name" value="YdaS_toxin"/>
    <property type="match status" value="1"/>
</dbReference>
<evidence type="ECO:0000313" key="2">
    <source>
        <dbReference type="Proteomes" id="UP000238308"/>
    </source>
</evidence>
<organism evidence="1 2">
    <name type="scientific">Jezberella montanilacus</name>
    <dbReference type="NCBI Taxonomy" id="323426"/>
    <lineage>
        <taxon>Bacteria</taxon>
        <taxon>Pseudomonadati</taxon>
        <taxon>Pseudomonadota</taxon>
        <taxon>Betaproteobacteria</taxon>
        <taxon>Burkholderiales</taxon>
        <taxon>Alcaligenaceae</taxon>
        <taxon>Jezberella</taxon>
    </lineage>
</organism>
<dbReference type="Gene3D" id="1.10.260.40">
    <property type="entry name" value="lambda repressor-like DNA-binding domains"/>
    <property type="match status" value="1"/>
</dbReference>
<comment type="caution">
    <text evidence="1">The sequence shown here is derived from an EMBL/GenBank/DDBJ whole genome shotgun (WGS) entry which is preliminary data.</text>
</comment>
<sequence>MDLNKYLSSNGAPSVSELRQALVALGYDVKSNAQIRQWRKAYQGRRPSPENCAGLEQVTKGEVTRSELRPDDFFLIWPELTKHRRG</sequence>
<protein>
    <submittedName>
        <fullName evidence="1">YdaS antitoxin of YdaST toxin-antitoxin system</fullName>
    </submittedName>
</protein>